<organism evidence="1 2">
    <name type="scientific">Clostridium aminobutyricum</name>
    <dbReference type="NCBI Taxonomy" id="33953"/>
    <lineage>
        <taxon>Bacteria</taxon>
        <taxon>Bacillati</taxon>
        <taxon>Bacillota</taxon>
        <taxon>Clostridia</taxon>
        <taxon>Eubacteriales</taxon>
        <taxon>Clostridiaceae</taxon>
        <taxon>Clostridium</taxon>
    </lineage>
</organism>
<dbReference type="RefSeq" id="WP_206582637.1">
    <property type="nucleotide sequence ID" value="NZ_JAFJZZ010000004.1"/>
</dbReference>
<dbReference type="Proteomes" id="UP000664545">
    <property type="component" value="Unassembled WGS sequence"/>
</dbReference>
<keyword evidence="2" id="KW-1185">Reference proteome</keyword>
<evidence type="ECO:0000313" key="2">
    <source>
        <dbReference type="Proteomes" id="UP000664545"/>
    </source>
</evidence>
<sequence length="58" mass="6697">MLIDFDNVNLSSYYYKNPDLRVYYLSLAEPIRNRLDESGVEISTLGELKLSVDRIING</sequence>
<proteinExistence type="predicted"/>
<accession>A0A939IJ68</accession>
<dbReference type="AlphaFoldDB" id="A0A939IJ68"/>
<protein>
    <submittedName>
        <fullName evidence="1">Uncharacterized protein</fullName>
    </submittedName>
</protein>
<dbReference type="EMBL" id="JAFJZZ010000004">
    <property type="protein sequence ID" value="MBN7773801.1"/>
    <property type="molecule type" value="Genomic_DNA"/>
</dbReference>
<evidence type="ECO:0000313" key="1">
    <source>
        <dbReference type="EMBL" id="MBN7773801.1"/>
    </source>
</evidence>
<reference evidence="1" key="1">
    <citation type="submission" date="2021-02" db="EMBL/GenBank/DDBJ databases">
        <title>Abyssanaerobacter marinus gen.nov., sp., nov, anaerobic bacterium isolated from the Onnuri vent field of Indian Ocean and suggestion of Mogibacteriaceae fam. nov., and proposal of reclassification of ambiguous this family's genus member.</title>
        <authorList>
            <person name="Kim Y.J."/>
            <person name="Yang J.-A."/>
        </authorList>
    </citation>
    <scope>NUCLEOTIDE SEQUENCE</scope>
    <source>
        <strain evidence="1">DSM 2634</strain>
    </source>
</reference>
<gene>
    <name evidence="1" type="ORF">JYB65_10540</name>
</gene>
<comment type="caution">
    <text evidence="1">The sequence shown here is derived from an EMBL/GenBank/DDBJ whole genome shotgun (WGS) entry which is preliminary data.</text>
</comment>
<name>A0A939IJ68_CLOAM</name>